<dbReference type="EMBL" id="AP018558">
    <property type="protein sequence ID" value="BBD77258.1"/>
    <property type="molecule type" value="Genomic_DNA"/>
</dbReference>
<dbReference type="Pfam" id="PF00078">
    <property type="entry name" value="RVT_1"/>
    <property type="match status" value="1"/>
</dbReference>
<dbReference type="InterPro" id="IPR043502">
    <property type="entry name" value="DNA/RNA_pol_sf"/>
</dbReference>
<keyword evidence="3" id="KW-0548">Nucleotidyltransferase</keyword>
<dbReference type="PROSITE" id="PS50878">
    <property type="entry name" value="RT_POL"/>
    <property type="match status" value="1"/>
</dbReference>
<protein>
    <submittedName>
        <fullName evidence="3">Phage-encoded reverse transcriptase</fullName>
    </submittedName>
</protein>
<evidence type="ECO:0000313" key="4">
    <source>
        <dbReference type="Proteomes" id="UP000262004"/>
    </source>
</evidence>
<dbReference type="PANTHER" id="PTHR34047:SF8">
    <property type="entry name" value="PROTEIN YKFC"/>
    <property type="match status" value="1"/>
</dbReference>
<dbReference type="PANTHER" id="PTHR34047">
    <property type="entry name" value="NUCLEAR INTRON MATURASE 1, MITOCHONDRIAL-RELATED"/>
    <property type="match status" value="1"/>
</dbReference>
<sequence length="347" mass="39528">MDKSPASGAGDLLAPDTLFDRIVAWGNIIAAWQEARKGKRQSAEVRLFEADLEANLVSLHEHLLRGTWRPGEPRRFYVRDPKWREITAPPFADRIVHHAIVRVIEPLFERRFIHDSYACRPGKGVHAAVDRLHRFMRGAARRWPNAYLVRCDISKYFASIRHDILMHMVTRVLPCPRTLALMQSVISGYGFDGVGLPVGALTSQLLANAMLDPLDHYIKDDLGVRGYVRYMDDFVLIAHDKHAAQRLLAQIDGFVSAMGLVLNPKSGIWPLKRGCTFCGYRVLPTHVAVTQAAKRRWRHRLRTTAYEYRRGRINLSRCRETVLAMTAVFKHARAARSQAAMLRSFTI</sequence>
<dbReference type="InterPro" id="IPR051083">
    <property type="entry name" value="GrpII_Intron_Splice-Mob/Def"/>
</dbReference>
<organism evidence="3 4">
    <name type="scientific">Hydrogenophilus thermoluteolus</name>
    <name type="common">Pseudomonas hydrogenothermophila</name>
    <dbReference type="NCBI Taxonomy" id="297"/>
    <lineage>
        <taxon>Bacteria</taxon>
        <taxon>Pseudomonadati</taxon>
        <taxon>Pseudomonadota</taxon>
        <taxon>Hydrogenophilia</taxon>
        <taxon>Hydrogenophilales</taxon>
        <taxon>Hydrogenophilaceae</taxon>
        <taxon>Hydrogenophilus</taxon>
    </lineage>
</organism>
<dbReference type="CDD" id="cd01651">
    <property type="entry name" value="RT_G2_intron"/>
    <property type="match status" value="1"/>
</dbReference>
<dbReference type="AlphaFoldDB" id="A0A2Z6DY48"/>
<feature type="domain" description="Reverse transcriptase" evidence="2">
    <location>
        <begin position="1"/>
        <end position="282"/>
    </location>
</feature>
<dbReference type="SUPFAM" id="SSF56672">
    <property type="entry name" value="DNA/RNA polymerases"/>
    <property type="match status" value="1"/>
</dbReference>
<keyword evidence="3" id="KW-0808">Transferase</keyword>
<gene>
    <name evidence="3" type="ORF">HPTL_0991</name>
</gene>
<dbReference type="OrthoDB" id="8538592at2"/>
<evidence type="ECO:0000259" key="2">
    <source>
        <dbReference type="PROSITE" id="PS50878"/>
    </source>
</evidence>
<comment type="similarity">
    <text evidence="1">Belongs to the bacterial reverse transcriptase family.</text>
</comment>
<name>A0A2Z6DY48_HYDTE</name>
<reference evidence="3 4" key="1">
    <citation type="submission" date="2018-04" db="EMBL/GenBank/DDBJ databases">
        <title>Complete genome sequence of Hydrogenophilus thermoluteolus TH-1.</title>
        <authorList>
            <person name="Arai H."/>
        </authorList>
    </citation>
    <scope>NUCLEOTIDE SEQUENCE [LARGE SCALE GENOMIC DNA]</scope>
    <source>
        <strain evidence="3 4">TH-1</strain>
    </source>
</reference>
<dbReference type="GO" id="GO:0003964">
    <property type="term" value="F:RNA-directed DNA polymerase activity"/>
    <property type="evidence" value="ECO:0007669"/>
    <property type="project" value="UniProtKB-KW"/>
</dbReference>
<dbReference type="KEGG" id="htl:HPTL_0991"/>
<dbReference type="RefSeq" id="WP_119335010.1">
    <property type="nucleotide sequence ID" value="NZ_AP018558.1"/>
</dbReference>
<dbReference type="Proteomes" id="UP000262004">
    <property type="component" value="Chromosome"/>
</dbReference>
<dbReference type="InterPro" id="IPR000477">
    <property type="entry name" value="RT_dom"/>
</dbReference>
<keyword evidence="3" id="KW-0695">RNA-directed DNA polymerase</keyword>
<evidence type="ECO:0000256" key="1">
    <source>
        <dbReference type="ARBA" id="ARBA00034120"/>
    </source>
</evidence>
<evidence type="ECO:0000313" key="3">
    <source>
        <dbReference type="EMBL" id="BBD77258.1"/>
    </source>
</evidence>
<keyword evidence="4" id="KW-1185">Reference proteome</keyword>
<proteinExistence type="inferred from homology"/>
<accession>A0A2Z6DY48</accession>